<dbReference type="PANTHER" id="PTHR21485">
    <property type="entry name" value="HAD SUPERFAMILY MEMBERS CMAS AND KDSC"/>
    <property type="match status" value="1"/>
</dbReference>
<dbReference type="OrthoDB" id="9805604at2"/>
<dbReference type="SFLD" id="SFLDG01138">
    <property type="entry name" value="C1.6.2:_Deoxy-d-mannose-octulo"/>
    <property type="match status" value="1"/>
</dbReference>
<evidence type="ECO:0000256" key="5">
    <source>
        <dbReference type="ARBA" id="ARBA00010726"/>
    </source>
</evidence>
<keyword evidence="12" id="KW-1185">Reference proteome</keyword>
<comment type="subunit">
    <text evidence="6">Homotetramer.</text>
</comment>
<evidence type="ECO:0000256" key="7">
    <source>
        <dbReference type="ARBA" id="ARBA00012491"/>
    </source>
</evidence>
<evidence type="ECO:0000256" key="1">
    <source>
        <dbReference type="ARBA" id="ARBA00001862"/>
    </source>
</evidence>
<dbReference type="UniPathway" id="UPA00628"/>
<sequence length="422" mass="44426">MASGLARFRLIPGRGLPAASLRAKRPKNGPVGALTSVRCVAIIPARGGSKGLPRKNLMSLGGAPLVVRTVRAALAAKRVDAVYVSTDDPAIAAAASDAGAEIIDRPAEIATDQASSESVLMHALDLIAAEGDPVDALVFLQCTSPFTTPDEIDACIDALGRDGASCAFTAIEDHGFLWGVSEDGSAFGVNHDHTASRRRRQDRAPEYRETGAVYAMDAAAFQAAGSRFCGKAVIVPVAGPAIEIDDARDMAVAEALAGTAPRAAIPANLKALIMDFDGVFTDDRVLVDETGREAVFASRSDGMGLNRLQKMTDLKLLILSKEPNPVVSARARKLKIEAIQGIDDKLPELDRWLARHGVSRAEAAYIGNDVNDLECMSAVGFPIAPGDARPEALRVAAYVTKAEGGRGALRELCEALIVALRR</sequence>
<dbReference type="InterPro" id="IPR029044">
    <property type="entry name" value="Nucleotide-diphossugar_trans"/>
</dbReference>
<evidence type="ECO:0000256" key="3">
    <source>
        <dbReference type="ARBA" id="ARBA00005141"/>
    </source>
</evidence>
<dbReference type="CDD" id="cd02513">
    <property type="entry name" value="CMP-NeuAc_Synthase"/>
    <property type="match status" value="1"/>
</dbReference>
<reference evidence="11 12" key="1">
    <citation type="submission" date="2019-02" db="EMBL/GenBank/DDBJ databases">
        <title>Hansschlegelia quercus sp. nov., a novel methylotrophic bacterium from buds of oak (Quercus robur L.).</title>
        <authorList>
            <person name="Agafonova N.V."/>
            <person name="Kaparullina E.N."/>
            <person name="Grouzdev D.S."/>
            <person name="Doronina N.V."/>
        </authorList>
    </citation>
    <scope>NUCLEOTIDE SEQUENCE [LARGE SCALE GENOMIC DNA]</scope>
    <source>
        <strain evidence="11 12">Dub</strain>
    </source>
</reference>
<accession>A0A4V2JDF7</accession>
<dbReference type="InterPro" id="IPR023214">
    <property type="entry name" value="HAD_sf"/>
</dbReference>
<dbReference type="InterPro" id="IPR036412">
    <property type="entry name" value="HAD-like_sf"/>
</dbReference>
<dbReference type="InterPro" id="IPR010023">
    <property type="entry name" value="KdsC_fam"/>
</dbReference>
<evidence type="ECO:0000256" key="2">
    <source>
        <dbReference type="ARBA" id="ARBA00001946"/>
    </source>
</evidence>
<evidence type="ECO:0000256" key="8">
    <source>
        <dbReference type="ARBA" id="ARBA00022723"/>
    </source>
</evidence>
<protein>
    <recommendedName>
        <fullName evidence="7">N-acylneuraminate cytidylyltransferase</fullName>
        <ecNumber evidence="7">2.7.7.43</ecNumber>
    </recommendedName>
</protein>
<evidence type="ECO:0000256" key="10">
    <source>
        <dbReference type="ARBA" id="ARBA00022842"/>
    </source>
</evidence>
<keyword evidence="9" id="KW-0378">Hydrolase</keyword>
<comment type="pathway">
    <text evidence="3">Amino-sugar metabolism; N-acetylneuraminate metabolism.</text>
</comment>
<dbReference type="PANTHER" id="PTHR21485:SF3">
    <property type="entry name" value="N-ACYLNEURAMINATE CYTIDYLYLTRANSFERASE"/>
    <property type="match status" value="1"/>
</dbReference>
<dbReference type="SFLD" id="SFLDS00003">
    <property type="entry name" value="Haloacid_Dehalogenase"/>
    <property type="match status" value="1"/>
</dbReference>
<dbReference type="InterPro" id="IPR003329">
    <property type="entry name" value="Cytidylyl_trans"/>
</dbReference>
<comment type="similarity">
    <text evidence="5">Belongs to the CMP-NeuNAc synthase family.</text>
</comment>
<dbReference type="AlphaFoldDB" id="A0A4V2JDF7"/>
<comment type="catalytic activity">
    <reaction evidence="1">
        <text>an N-acylneuraminate + CTP = a CMP-N-acyl-beta-neuraminate + diphosphate</text>
        <dbReference type="Rhea" id="RHEA:11344"/>
        <dbReference type="ChEBI" id="CHEBI:33019"/>
        <dbReference type="ChEBI" id="CHEBI:37563"/>
        <dbReference type="ChEBI" id="CHEBI:60073"/>
        <dbReference type="ChEBI" id="CHEBI:68671"/>
        <dbReference type="EC" id="2.7.7.43"/>
    </reaction>
</comment>
<dbReference type="SUPFAM" id="SSF53448">
    <property type="entry name" value="Nucleotide-diphospho-sugar transferases"/>
    <property type="match status" value="1"/>
</dbReference>
<dbReference type="GO" id="GO:0008781">
    <property type="term" value="F:N-acylneuraminate cytidylyltransferase activity"/>
    <property type="evidence" value="ECO:0007669"/>
    <property type="project" value="UniProtKB-EC"/>
</dbReference>
<dbReference type="Gene3D" id="3.90.550.10">
    <property type="entry name" value="Spore Coat Polysaccharide Biosynthesis Protein SpsA, Chain A"/>
    <property type="match status" value="1"/>
</dbReference>
<keyword evidence="11" id="KW-0548">Nucleotidyltransferase</keyword>
<evidence type="ECO:0000256" key="9">
    <source>
        <dbReference type="ARBA" id="ARBA00022801"/>
    </source>
</evidence>
<comment type="caution">
    <text evidence="11">The sequence shown here is derived from an EMBL/GenBank/DDBJ whole genome shotgun (WGS) entry which is preliminary data.</text>
</comment>
<dbReference type="Proteomes" id="UP000291613">
    <property type="component" value="Unassembled WGS sequence"/>
</dbReference>
<evidence type="ECO:0000256" key="6">
    <source>
        <dbReference type="ARBA" id="ARBA00011881"/>
    </source>
</evidence>
<gene>
    <name evidence="11" type="ORF">EYR15_13560</name>
</gene>
<dbReference type="SFLD" id="SFLDG01136">
    <property type="entry name" value="C1.6:_Phosphoserine_Phosphatas"/>
    <property type="match status" value="1"/>
</dbReference>
<dbReference type="InterPro" id="IPR050793">
    <property type="entry name" value="CMP-NeuNAc_synthase"/>
</dbReference>
<dbReference type="GO" id="GO:0016788">
    <property type="term" value="F:hydrolase activity, acting on ester bonds"/>
    <property type="evidence" value="ECO:0007669"/>
    <property type="project" value="InterPro"/>
</dbReference>
<proteinExistence type="inferred from homology"/>
<keyword evidence="11" id="KW-0808">Transferase</keyword>
<keyword evidence="10" id="KW-0460">Magnesium</keyword>
<dbReference type="Pfam" id="PF02348">
    <property type="entry name" value="CTP_transf_3"/>
    <property type="match status" value="1"/>
</dbReference>
<keyword evidence="8" id="KW-0479">Metal-binding</keyword>
<dbReference type="GO" id="GO:0006054">
    <property type="term" value="P:N-acetylneuraminate metabolic process"/>
    <property type="evidence" value="ECO:0007669"/>
    <property type="project" value="UniProtKB-UniPathway"/>
</dbReference>
<dbReference type="EC" id="2.7.7.43" evidence="7"/>
<organism evidence="11 12">
    <name type="scientific">Hansschlegelia quercus</name>
    <dbReference type="NCBI Taxonomy" id="2528245"/>
    <lineage>
        <taxon>Bacteria</taxon>
        <taxon>Pseudomonadati</taxon>
        <taxon>Pseudomonadota</taxon>
        <taxon>Alphaproteobacteria</taxon>
        <taxon>Hyphomicrobiales</taxon>
        <taxon>Methylopilaceae</taxon>
        <taxon>Hansschlegelia</taxon>
    </lineage>
</organism>
<evidence type="ECO:0000256" key="4">
    <source>
        <dbReference type="ARBA" id="ARBA00005893"/>
    </source>
</evidence>
<evidence type="ECO:0000313" key="12">
    <source>
        <dbReference type="Proteomes" id="UP000291613"/>
    </source>
</evidence>
<dbReference type="Pfam" id="PF08282">
    <property type="entry name" value="Hydrolase_3"/>
    <property type="match status" value="1"/>
</dbReference>
<comment type="cofactor">
    <cofactor evidence="2">
        <name>Mg(2+)</name>
        <dbReference type="ChEBI" id="CHEBI:18420"/>
    </cofactor>
</comment>
<dbReference type="GO" id="GO:0046872">
    <property type="term" value="F:metal ion binding"/>
    <property type="evidence" value="ECO:0007669"/>
    <property type="project" value="UniProtKB-KW"/>
</dbReference>
<dbReference type="EMBL" id="SIUB01000007">
    <property type="protein sequence ID" value="TBN48614.1"/>
    <property type="molecule type" value="Genomic_DNA"/>
</dbReference>
<evidence type="ECO:0000313" key="11">
    <source>
        <dbReference type="EMBL" id="TBN48614.1"/>
    </source>
</evidence>
<dbReference type="SUPFAM" id="SSF56784">
    <property type="entry name" value="HAD-like"/>
    <property type="match status" value="1"/>
</dbReference>
<comment type="similarity">
    <text evidence="4">Belongs to the KdsC family.</text>
</comment>
<dbReference type="Gene3D" id="3.40.50.1000">
    <property type="entry name" value="HAD superfamily/HAD-like"/>
    <property type="match status" value="1"/>
</dbReference>
<name>A0A4V2JDF7_9HYPH</name>